<name>A0A077ZXU7_STYLE</name>
<dbReference type="InterPro" id="IPR019734">
    <property type="entry name" value="TPR_rpt"/>
</dbReference>
<dbReference type="InterPro" id="IPR011990">
    <property type="entry name" value="TPR-like_helical_dom_sf"/>
</dbReference>
<dbReference type="Gene3D" id="1.25.40.10">
    <property type="entry name" value="Tetratricopeptide repeat domain"/>
    <property type="match status" value="2"/>
</dbReference>
<organism evidence="2 3">
    <name type="scientific">Stylonychia lemnae</name>
    <name type="common">Ciliate</name>
    <dbReference type="NCBI Taxonomy" id="5949"/>
    <lineage>
        <taxon>Eukaryota</taxon>
        <taxon>Sar</taxon>
        <taxon>Alveolata</taxon>
        <taxon>Ciliophora</taxon>
        <taxon>Intramacronucleata</taxon>
        <taxon>Spirotrichea</taxon>
        <taxon>Stichotrichia</taxon>
        <taxon>Sporadotrichida</taxon>
        <taxon>Oxytrichidae</taxon>
        <taxon>Stylonychinae</taxon>
        <taxon>Stylonychia</taxon>
    </lineage>
</organism>
<feature type="coiled-coil region" evidence="1">
    <location>
        <begin position="35"/>
        <end position="64"/>
    </location>
</feature>
<evidence type="ECO:0000313" key="3">
    <source>
        <dbReference type="Proteomes" id="UP000039865"/>
    </source>
</evidence>
<dbReference type="SUPFAM" id="SSF48452">
    <property type="entry name" value="TPR-like"/>
    <property type="match status" value="3"/>
</dbReference>
<keyword evidence="1" id="KW-0175">Coiled coil</keyword>
<evidence type="ECO:0000256" key="1">
    <source>
        <dbReference type="SAM" id="Coils"/>
    </source>
</evidence>
<dbReference type="Proteomes" id="UP000039865">
    <property type="component" value="Unassembled WGS sequence"/>
</dbReference>
<proteinExistence type="predicted"/>
<dbReference type="EMBL" id="CCKQ01002961">
    <property type="protein sequence ID" value="CDW74062.1"/>
    <property type="molecule type" value="Genomic_DNA"/>
</dbReference>
<accession>A0A077ZXU7</accession>
<gene>
    <name evidence="2" type="primary">Contig2433.g2625</name>
    <name evidence="2" type="ORF">STYLEM_3055</name>
</gene>
<sequence>MGTCYTMKFNKKKNDDDYDSIQQPTMSETMTKIRRMHLESELRQKQMNNNSERQKQMKKALQEKLMLKSGLFSTLKLEDQIELFKKQFVTKLVIEPDGIYSNYLLHIFMQNFQDTNQLKQLIKQSGVQQIVRPQHNSQSDEFITCGINIEEILCKFLNQHSQKFSNFSFQEKAQVDESMKVIDYKIQAQDELRQKVNLDVKFFIADIHNNPEMLIKLIHQVQVYKILQSRMPIKIHEEIFECTHDSLKGISRYCLIYEIQSKENHGIKTVTEQVKAWHKIQTQDQEGLEQFSLEKLIYLTLQMMLIIIDLQQLDMYSYLEFQEQSLLINSYGQLLLSSNYELSYKLIKIKKSDITTQEKQQEITNQQELYLIMSIMSNTPEQYDLKEIVYQKNMPDHNNNLQIALITQKIFEAFEQYHDIPVIKESFLKAGFKKPKMDDNTDEDIQFSINQSVRYQEDLRDLIKIILKELKDPKLNLNLKDVYKNIFIRLYETGVFVNLLEQFYIEKKYKQITYLFEIILSSNQLKNDEIFQSKFYILLFAGKAYIKLNMAKEALKTLEECYEYYLLKSDNGVSIRYQYEEMLVSYERSLALLKSGDKIKALEQAIKIQQTNHRKFSEYNQFSMRCLNLLYKCHLENKDYEKALKNLELKLNYQQRIYAVNPFNLNVAKTHFKIGKTLHQLGKYKIALAHVESAQKTFERVLGEGSIKSMEILKELAQVQIKCENYNLALKNYKFLLAQHEMLLSPYHVEIFQDNKFIGQCAIEDAKYDIAHLHLMIAIRIAEKVFIIPLDENNTSKFYPKNKDSVFNSLDIEHEQFSYVNYLLGQVNFKGLKNFEQADFYFETAQRHIQQISNLDSQQEYIAQIQYHQGQNLVMFNKPDKARKLLEHALDYFKRQDQLEEYYYKTSIDIFMSLISIKKSLDHDIPAQISAEDYIVYIKSAIVKIKKLYLKKQDYDQRFEVFEQELDLVKAYNQLLYFYMKNKNDNGKNNIKIQEILEDQLRVYKTAKLQYEKIAQDKKRDQMDEGIRLLNKKTYDKYQDLIDQYSNEYLLQLAKIGDFFLIIEEIGRAIAFYERAKKTYEGFIKIKDYQRVFEIQIKLANAYYHSGQHKECLSIYLNILNNEKTRYQDYLSALPKINQYQLHKRIGELFENIQSFKDSIKRYQRCLEILPLAFEIESDDYVDENIQLQSSLAYCCNSIGAIDMALNYQRVLHELNIKYYGQNHPNTFNSGISILKLLDKLTYNQSKQIYEEKQKLKIQVKDIVLALSEKYQDLAFDSDDLEFVIFKNYLQSQSIILTLNEYFQQDKDSSFKFLSEFNNKTMEKLKEYFQTIDQSFQSKEKVIQETIKIKKQANYQRKKARVYK</sequence>
<protein>
    <submittedName>
        <fullName evidence="2">Tetratricopeptide repeat protein</fullName>
    </submittedName>
</protein>
<dbReference type="InParanoid" id="A0A077ZXU7"/>
<reference evidence="2 3" key="1">
    <citation type="submission" date="2014-06" db="EMBL/GenBank/DDBJ databases">
        <authorList>
            <person name="Swart Estienne"/>
        </authorList>
    </citation>
    <scope>NUCLEOTIDE SEQUENCE [LARGE SCALE GENOMIC DNA]</scope>
    <source>
        <strain evidence="2 3">130c</strain>
    </source>
</reference>
<evidence type="ECO:0000313" key="2">
    <source>
        <dbReference type="EMBL" id="CDW74062.1"/>
    </source>
</evidence>
<keyword evidence="3" id="KW-1185">Reference proteome</keyword>
<dbReference type="SMART" id="SM00028">
    <property type="entry name" value="TPR"/>
    <property type="match status" value="7"/>
</dbReference>